<reference evidence="2" key="1">
    <citation type="submission" date="2018-01" db="EMBL/GenBank/DDBJ databases">
        <authorList>
            <person name="Alioto T."/>
            <person name="Alioto T."/>
        </authorList>
    </citation>
    <scope>NUCLEOTIDE SEQUENCE [LARGE SCALE GENOMIC DNA]</scope>
</reference>
<dbReference type="OMA" id="HRNIQLI"/>
<evidence type="ECO:0000313" key="1">
    <source>
        <dbReference type="EMBL" id="SPP78761.1"/>
    </source>
</evidence>
<organism evidence="1 2">
    <name type="scientific">Drosophila guanche</name>
    <name type="common">Fruit fly</name>
    <dbReference type="NCBI Taxonomy" id="7266"/>
    <lineage>
        <taxon>Eukaryota</taxon>
        <taxon>Metazoa</taxon>
        <taxon>Ecdysozoa</taxon>
        <taxon>Arthropoda</taxon>
        <taxon>Hexapoda</taxon>
        <taxon>Insecta</taxon>
        <taxon>Pterygota</taxon>
        <taxon>Neoptera</taxon>
        <taxon>Endopterygota</taxon>
        <taxon>Diptera</taxon>
        <taxon>Brachycera</taxon>
        <taxon>Muscomorpha</taxon>
        <taxon>Ephydroidea</taxon>
        <taxon>Drosophilidae</taxon>
        <taxon>Drosophila</taxon>
        <taxon>Sophophora</taxon>
    </lineage>
</organism>
<protein>
    <submittedName>
        <fullName evidence="1">Uncharacterized protein</fullName>
    </submittedName>
</protein>
<accession>A0A3B0K170</accession>
<gene>
    <name evidence="1" type="ORF">DGUA_6G011485</name>
</gene>
<evidence type="ECO:0000313" key="2">
    <source>
        <dbReference type="Proteomes" id="UP000268350"/>
    </source>
</evidence>
<name>A0A3B0K170_DROGU</name>
<dbReference type="EMBL" id="OUUW01000003">
    <property type="protein sequence ID" value="SPP78761.1"/>
    <property type="molecule type" value="Genomic_DNA"/>
</dbReference>
<dbReference type="AlphaFoldDB" id="A0A3B0K170"/>
<proteinExistence type="predicted"/>
<dbReference type="Proteomes" id="UP000268350">
    <property type="component" value="Unassembled WGS sequence"/>
</dbReference>
<sequence length="302" mass="33533">MNRDEAKGRKAVGQKTDIHQAISALVEQAKRLNMLTVKETGSATSDTDSGECLNIFSSKEWKRNKKYQAKMLRKFRASNTDTDSAPDTPVASAASAAGAAASTIPQMLQNALKVTSNMVESQKASEMLVNQLIEDSLSLYDDQLTDSHKNHNLLLLQQLEIETNDRFLDQMLHGLELKYKCENVLRFDLPSIPKPPAAKTASLSDALIVAAIGTVHSTENATNRWEELVQSLKAIPTFRQIMIDYNGRLKDQQGPPEPETQLSRCQRNIKFYQMMIVAEAELMRQLSVKEEATPGAGKTPNN</sequence>
<keyword evidence="2" id="KW-1185">Reference proteome</keyword>